<protein>
    <submittedName>
        <fullName evidence="5">Putative sucrose phosphorylase</fullName>
    </submittedName>
</protein>
<dbReference type="Gene3D" id="3.90.400.10">
    <property type="entry name" value="Oligo-1,6-glucosidase, Domain 2"/>
    <property type="match status" value="1"/>
</dbReference>
<feature type="binding site" evidence="3">
    <location>
        <position position="449"/>
    </location>
    <ligand>
        <name>substrate</name>
    </ligand>
</feature>
<dbReference type="PIRSF" id="PIRSF003059">
    <property type="entry name" value="Sucrose_phosphorylase"/>
    <property type="match status" value="1"/>
</dbReference>
<proteinExistence type="predicted"/>
<evidence type="ECO:0000256" key="3">
    <source>
        <dbReference type="PIRSR" id="PIRSR003059-2"/>
    </source>
</evidence>
<reference evidence="5 6" key="1">
    <citation type="submission" date="2006-03" db="EMBL/GenBank/DDBJ databases">
        <authorList>
            <person name="Pinhassi J."/>
            <person name="Pedros-Alio C."/>
            <person name="Ferriera S."/>
            <person name="Johnson J."/>
            <person name="Kravitz S."/>
            <person name="Halpern A."/>
            <person name="Remington K."/>
            <person name="Beeson K."/>
            <person name="Tran B."/>
            <person name="Rogers Y.-H."/>
            <person name="Friedman R."/>
            <person name="Venter J.C."/>
        </authorList>
    </citation>
    <scope>NUCLEOTIDE SEQUENCE [LARGE SCALE GENOMIC DNA]</scope>
    <source>
        <strain evidence="5 6">RED65</strain>
    </source>
</reference>
<dbReference type="PANTHER" id="PTHR10357">
    <property type="entry name" value="ALPHA-AMYLASE FAMILY MEMBER"/>
    <property type="match status" value="1"/>
</dbReference>
<dbReference type="STRING" id="207949.RED65_02343"/>
<evidence type="ECO:0000256" key="2">
    <source>
        <dbReference type="ARBA" id="ARBA00022679"/>
    </source>
</evidence>
<dbReference type="HOGENOM" id="CLU_021358_0_0_6"/>
<evidence type="ECO:0000259" key="4">
    <source>
        <dbReference type="SMART" id="SM00642"/>
    </source>
</evidence>
<dbReference type="Gene3D" id="2.60.40.1180">
    <property type="entry name" value="Golgi alpha-mannosidase II"/>
    <property type="match status" value="1"/>
</dbReference>
<dbReference type="InterPro" id="IPR006047">
    <property type="entry name" value="GH13_cat_dom"/>
</dbReference>
<dbReference type="Pfam" id="PF00128">
    <property type="entry name" value="Alpha-amylase"/>
    <property type="match status" value="1"/>
</dbReference>
<evidence type="ECO:0000256" key="1">
    <source>
        <dbReference type="ARBA" id="ARBA00022676"/>
    </source>
</evidence>
<dbReference type="InterPro" id="IPR013780">
    <property type="entry name" value="Glyco_hydro_b"/>
</dbReference>
<dbReference type="Proteomes" id="UP000004263">
    <property type="component" value="Unassembled WGS sequence"/>
</dbReference>
<name>Q1MY88_9GAMM</name>
<dbReference type="InterPro" id="IPR032091">
    <property type="entry name" value="Malt_amylase-like_C"/>
</dbReference>
<feature type="binding site" evidence="3">
    <location>
        <begin position="342"/>
        <end position="343"/>
    </location>
    <ligand>
        <name>substrate</name>
    </ligand>
</feature>
<dbReference type="PANTHER" id="PTHR10357:SF214">
    <property type="entry name" value="GLUCOSYLGLYCERATE PHOSPHORYLASE"/>
    <property type="match status" value="1"/>
</dbReference>
<dbReference type="EMBL" id="AAQH01000028">
    <property type="protein sequence ID" value="EAT10922.1"/>
    <property type="molecule type" value="Genomic_DNA"/>
</dbReference>
<dbReference type="InterPro" id="IPR045857">
    <property type="entry name" value="O16G_dom_2"/>
</dbReference>
<dbReference type="AlphaFoldDB" id="Q1MY88"/>
<gene>
    <name evidence="5" type="ORF">RED65_02343</name>
</gene>
<dbReference type="GO" id="GO:0005975">
    <property type="term" value="P:carbohydrate metabolic process"/>
    <property type="evidence" value="ECO:0007669"/>
    <property type="project" value="InterPro"/>
</dbReference>
<dbReference type="GO" id="GO:0016757">
    <property type="term" value="F:glycosyltransferase activity"/>
    <property type="evidence" value="ECO:0007669"/>
    <property type="project" value="UniProtKB-KW"/>
</dbReference>
<sequence>MSASEELFYKVKGHLDCIYPDVDTQALASDLISIMGLDVKQYDVDSHGNRWDEEDVWVITYGDSIQKEDEAPLQTLRKFCHDRLAGIVNGVHILPFFPYSSDDGFSVIDFSQVNQSLGDWQDIRTIAKEFHLMADLVVNHCSSRSLWFENFKQDKSPGKDYFITPDEDFDVSQVVRPRISPLLREVQTLSGKKKVWCTFSHDQVDLNYENPELLKEMVKTIHLYLENGVRIFRLDAVAFLWKIAGTNCIHLPQTHEMVRLFRTLIEHYSKDAIIITETNVPNAENLSYLGNANEAHAVYNFSLPPLLIQGLLSGQCQHLKEWLIGMPAPQMGTFYFNFLASHDGIGLRPAEGLLADEEINEMVHCIKRFGGLISWRSTADGQDRPYEMNITLYDALQGTLEGPDKWQIPRFLCAHGVMLALEGVPAIYIHSLMGTHNYHEGVEHTNHNRTINRYKWQQPDLVEKLDNPITHHHQVFNQMLALMAVRKKQKAFHPNAEQFILHICDQVFGFWRQSIDREQKIFCLYNFSTEPQTISLASLNLPEAGPWVDLLSDTQYDNLYGSIQLQPYQFVWLSNC</sequence>
<dbReference type="RefSeq" id="WP_007019325.1">
    <property type="nucleotide sequence ID" value="NZ_CH724123.1"/>
</dbReference>
<keyword evidence="1" id="KW-0328">Glycosyltransferase</keyword>
<dbReference type="Gene3D" id="3.20.20.80">
    <property type="entry name" value="Glycosidases"/>
    <property type="match status" value="1"/>
</dbReference>
<keyword evidence="6" id="KW-1185">Reference proteome</keyword>
<organism evidence="5 6">
    <name type="scientific">Bermanella marisrubri</name>
    <dbReference type="NCBI Taxonomy" id="207949"/>
    <lineage>
        <taxon>Bacteria</taxon>
        <taxon>Pseudomonadati</taxon>
        <taxon>Pseudomonadota</taxon>
        <taxon>Gammaproteobacteria</taxon>
        <taxon>Oceanospirillales</taxon>
        <taxon>Oceanospirillaceae</taxon>
        <taxon>Bermanella</taxon>
    </lineage>
</organism>
<evidence type="ECO:0000313" key="6">
    <source>
        <dbReference type="Proteomes" id="UP000004263"/>
    </source>
</evidence>
<dbReference type="SMART" id="SM00642">
    <property type="entry name" value="Aamy"/>
    <property type="match status" value="1"/>
</dbReference>
<evidence type="ECO:0000313" key="5">
    <source>
        <dbReference type="EMBL" id="EAT10922.1"/>
    </source>
</evidence>
<feature type="domain" description="Glycosyl hydrolase family 13 catalytic" evidence="4">
    <location>
        <begin position="55"/>
        <end position="457"/>
    </location>
</feature>
<dbReference type="SUPFAM" id="SSF51445">
    <property type="entry name" value="(Trans)glycosidases"/>
    <property type="match status" value="1"/>
</dbReference>
<dbReference type="OrthoDB" id="9805159at2"/>
<dbReference type="CDD" id="cd11356">
    <property type="entry name" value="AmyAc_Sucrose_phosphorylase-like_1"/>
    <property type="match status" value="1"/>
</dbReference>
<comment type="caution">
    <text evidence="5">The sequence shown here is derived from an EMBL/GenBank/DDBJ whole genome shotgun (WGS) entry which is preliminary data.</text>
</comment>
<accession>Q1MY88</accession>
<dbReference type="InterPro" id="IPR017853">
    <property type="entry name" value="GH"/>
</dbReference>
<dbReference type="Pfam" id="PF16657">
    <property type="entry name" value="Malt_amylase_C"/>
    <property type="match status" value="1"/>
</dbReference>
<dbReference type="InterPro" id="IPR033746">
    <property type="entry name" value="GGa_phosphorylase"/>
</dbReference>
<feature type="binding site" evidence="3">
    <location>
        <position position="102"/>
    </location>
    <ligand>
        <name>substrate</name>
    </ligand>
</feature>
<feature type="binding site" evidence="3">
    <location>
        <begin position="233"/>
        <end position="235"/>
    </location>
    <ligand>
        <name>substrate</name>
    </ligand>
</feature>
<feature type="binding site" evidence="3">
    <location>
        <position position="140"/>
    </location>
    <ligand>
        <name>substrate</name>
    </ligand>
</feature>
<dbReference type="InterPro" id="IPR016377">
    <property type="entry name" value="Sucrose_GGa_phosphorylase-rel"/>
</dbReference>
<keyword evidence="2" id="KW-0808">Transferase</keyword>